<dbReference type="SUPFAM" id="SSF47072">
    <property type="entry name" value="Cysteine alpha-hairpin motif"/>
    <property type="match status" value="1"/>
</dbReference>
<dbReference type="EMBL" id="CM026422">
    <property type="protein sequence ID" value="KAG0586729.1"/>
    <property type="molecule type" value="Genomic_DNA"/>
</dbReference>
<name>A0A8T0IUT1_CERPU</name>
<evidence type="ECO:0000313" key="5">
    <source>
        <dbReference type="Proteomes" id="UP000822688"/>
    </source>
</evidence>
<sequence>MPRSRTSRPSRPYTAPAVVRPPAAPPAVQQAQSGGIMRGMGGAIAEGMAFGGGSAVAHRAVDAVMGPRTIHHEVTQITQTTSSGGGGGQSQEADVCVNQAKAFKDCLKANANDIGKCQFYVDMLNECRKSAGLDQAPQSSTGW</sequence>
<dbReference type="PANTHER" id="PTHR13523">
    <property type="entry name" value="COILED-COIL-HELIX-COILED-COIL-HELIX DOMAIN CONTAINING 2/NUR77"/>
    <property type="match status" value="1"/>
</dbReference>
<reference evidence="4" key="1">
    <citation type="submission" date="2020-06" db="EMBL/GenBank/DDBJ databases">
        <title>WGS assembly of Ceratodon purpureus strain R40.</title>
        <authorList>
            <person name="Carey S.B."/>
            <person name="Jenkins J."/>
            <person name="Shu S."/>
            <person name="Lovell J.T."/>
            <person name="Sreedasyam A."/>
            <person name="Maumus F."/>
            <person name="Tiley G.P."/>
            <person name="Fernandez-Pozo N."/>
            <person name="Barry K."/>
            <person name="Chen C."/>
            <person name="Wang M."/>
            <person name="Lipzen A."/>
            <person name="Daum C."/>
            <person name="Saski C.A."/>
            <person name="Payton A.C."/>
            <person name="Mcbreen J.C."/>
            <person name="Conrad R.E."/>
            <person name="Kollar L.M."/>
            <person name="Olsson S."/>
            <person name="Huttunen S."/>
            <person name="Landis J.B."/>
            <person name="Wickett N.J."/>
            <person name="Johnson M.G."/>
            <person name="Rensing S.A."/>
            <person name="Grimwood J."/>
            <person name="Schmutz J."/>
            <person name="Mcdaniel S.F."/>
        </authorList>
    </citation>
    <scope>NUCLEOTIDE SEQUENCE</scope>
    <source>
        <strain evidence="4">R40</strain>
    </source>
</reference>
<dbReference type="Pfam" id="PF06747">
    <property type="entry name" value="CHCH"/>
    <property type="match status" value="1"/>
</dbReference>
<evidence type="ECO:0000256" key="2">
    <source>
        <dbReference type="SAM" id="MobiDB-lite"/>
    </source>
</evidence>
<keyword evidence="1" id="KW-1015">Disulfide bond</keyword>
<dbReference type="GO" id="GO:0007005">
    <property type="term" value="P:mitochondrion organization"/>
    <property type="evidence" value="ECO:0007669"/>
    <property type="project" value="InterPro"/>
</dbReference>
<dbReference type="GO" id="GO:0005739">
    <property type="term" value="C:mitochondrion"/>
    <property type="evidence" value="ECO:0007669"/>
    <property type="project" value="TreeGrafter"/>
</dbReference>
<dbReference type="Proteomes" id="UP000822688">
    <property type="component" value="Chromosome 2"/>
</dbReference>
<organism evidence="4 5">
    <name type="scientific">Ceratodon purpureus</name>
    <name type="common">Fire moss</name>
    <name type="synonym">Dicranum purpureum</name>
    <dbReference type="NCBI Taxonomy" id="3225"/>
    <lineage>
        <taxon>Eukaryota</taxon>
        <taxon>Viridiplantae</taxon>
        <taxon>Streptophyta</taxon>
        <taxon>Embryophyta</taxon>
        <taxon>Bryophyta</taxon>
        <taxon>Bryophytina</taxon>
        <taxon>Bryopsida</taxon>
        <taxon>Dicranidae</taxon>
        <taxon>Pseudoditrichales</taxon>
        <taxon>Ditrichaceae</taxon>
        <taxon>Ceratodon</taxon>
    </lineage>
</organism>
<feature type="region of interest" description="Disordered" evidence="2">
    <location>
        <begin position="1"/>
        <end position="34"/>
    </location>
</feature>
<dbReference type="AlphaFoldDB" id="A0A8T0IUT1"/>
<dbReference type="InterPro" id="IPR055304">
    <property type="entry name" value="CHCHD2/10-like"/>
</dbReference>
<accession>A0A8T0IUT1</accession>
<protein>
    <recommendedName>
        <fullName evidence="3">CHCH domain-containing protein</fullName>
    </recommendedName>
</protein>
<dbReference type="InterPro" id="IPR009069">
    <property type="entry name" value="Cys_alpha_HP_mot_SF"/>
</dbReference>
<evidence type="ECO:0000256" key="1">
    <source>
        <dbReference type="ARBA" id="ARBA00023157"/>
    </source>
</evidence>
<gene>
    <name evidence="4" type="ORF">KC19_2G112900</name>
</gene>
<evidence type="ECO:0000313" key="4">
    <source>
        <dbReference type="EMBL" id="KAG0586729.1"/>
    </source>
</evidence>
<evidence type="ECO:0000259" key="3">
    <source>
        <dbReference type="Pfam" id="PF06747"/>
    </source>
</evidence>
<dbReference type="InterPro" id="IPR010625">
    <property type="entry name" value="CHCH"/>
</dbReference>
<dbReference type="PANTHER" id="PTHR13523:SF2">
    <property type="entry name" value="COILED-COIL-HELIX-COILED-COIL-HELIX DOMAIN CONTAINING 2, ISOFORM A-RELATED"/>
    <property type="match status" value="1"/>
</dbReference>
<comment type="caution">
    <text evidence="4">The sequence shown here is derived from an EMBL/GenBank/DDBJ whole genome shotgun (WGS) entry which is preliminary data.</text>
</comment>
<feature type="domain" description="CHCH" evidence="3">
    <location>
        <begin position="96"/>
        <end position="129"/>
    </location>
</feature>
<keyword evidence="5" id="KW-1185">Reference proteome</keyword>
<dbReference type="GO" id="GO:0005634">
    <property type="term" value="C:nucleus"/>
    <property type="evidence" value="ECO:0007669"/>
    <property type="project" value="TreeGrafter"/>
</dbReference>
<feature type="compositionally biased region" description="Low complexity" evidence="2">
    <location>
        <begin position="9"/>
        <end position="34"/>
    </location>
</feature>
<dbReference type="PROSITE" id="PS51808">
    <property type="entry name" value="CHCH"/>
    <property type="match status" value="1"/>
</dbReference>
<proteinExistence type="predicted"/>